<protein>
    <recommendedName>
        <fullName evidence="6">OmpA-like domain-containing protein</fullName>
    </recommendedName>
</protein>
<dbReference type="eggNOG" id="COG2885">
    <property type="taxonomic scope" value="Bacteria"/>
</dbReference>
<evidence type="ECO:0000256" key="5">
    <source>
        <dbReference type="SAM" id="SignalP"/>
    </source>
</evidence>
<gene>
    <name evidence="7" type="ORF">ATO12_07170</name>
</gene>
<dbReference type="EMBL" id="AQRA01000015">
    <property type="protein sequence ID" value="EZH71472.1"/>
    <property type="molecule type" value="Genomic_DNA"/>
</dbReference>
<feature type="signal peptide" evidence="5">
    <location>
        <begin position="1"/>
        <end position="22"/>
    </location>
</feature>
<feature type="domain" description="OmpA-like" evidence="6">
    <location>
        <begin position="535"/>
        <end position="657"/>
    </location>
</feature>
<evidence type="ECO:0000256" key="4">
    <source>
        <dbReference type="PROSITE-ProRule" id="PRU00473"/>
    </source>
</evidence>
<dbReference type="GO" id="GO:0009279">
    <property type="term" value="C:cell outer membrane"/>
    <property type="evidence" value="ECO:0007669"/>
    <property type="project" value="UniProtKB-SubCell"/>
</dbReference>
<dbReference type="CDD" id="cd07185">
    <property type="entry name" value="OmpA_C-like"/>
    <property type="match status" value="1"/>
</dbReference>
<evidence type="ECO:0000313" key="8">
    <source>
        <dbReference type="Proteomes" id="UP000023541"/>
    </source>
</evidence>
<dbReference type="InterPro" id="IPR011042">
    <property type="entry name" value="6-blade_b-propeller_TolB-like"/>
</dbReference>
<dbReference type="Proteomes" id="UP000023541">
    <property type="component" value="Unassembled WGS sequence"/>
</dbReference>
<keyword evidence="3" id="KW-0998">Cell outer membrane</keyword>
<sequence length="657" mass="74661">MNFTKYFINISLSMLLSGIAFSQEKRMAKADESFNRYAFVDARKIYLQVAESGYESADLFKKLGDSYYFNARLEDAIPWYEKLTTKYADDIDPEYLFRYSQSLKSIQRYEEADKIMEQFNTITGNDQRAEFFMNTRDYLKFIEMQSGKFRLLKLSINSKYSDYAPSFNNQGELIFASSRGGGSGMSKVVHEWNEMPFLDLFSSTIIESNGILQTPKKLKGKINTKFHESSTSFSSDGQTVYFTRNNYLKRKLGSNVEGTILLKIYRATLENDKWTNIEELPFNSNEYSIAHPALSADGTKLYFASDMPDSRGLSDLYVIDIHEDGTFGEPKNLGDKINTEGRETFPYVSDSGRLYFASDGHIGLGGLDIFVTVPEELGEFSIPYNVGKPVNSSEDDFTFVLNENTKIGYFSSNRAGGKGNDDIYSFKQTEELITTCNQYVAGVVTDASSREVLVDAEVFLLDDTNNELQRTVTDSKGRYRFDLECDTSYIVRANKIGYGPTEALLTANNVLEHKHDLALQLSKGGLAEKEVKPGDDLAKLLDLEIIYFDLDKSFIRRDAEIELQKIIVALNEYPDLKIDVRSHTDSRADDDYNMYLSERRAKSTIKYIVEKGKIDRSRVTGRGYGETALINKCADGVPCSDDEHQLNRRSEFIILQK</sequence>
<dbReference type="InterPro" id="IPR036737">
    <property type="entry name" value="OmpA-like_sf"/>
</dbReference>
<comment type="caution">
    <text evidence="7">The sequence shown here is derived from an EMBL/GenBank/DDBJ whole genome shotgun (WGS) entry which is preliminary data.</text>
</comment>
<dbReference type="PANTHER" id="PTHR30329">
    <property type="entry name" value="STATOR ELEMENT OF FLAGELLAR MOTOR COMPLEX"/>
    <property type="match status" value="1"/>
</dbReference>
<dbReference type="InterPro" id="IPR011990">
    <property type="entry name" value="TPR-like_helical_dom_sf"/>
</dbReference>
<dbReference type="Pfam" id="PF00691">
    <property type="entry name" value="OmpA"/>
    <property type="match status" value="1"/>
</dbReference>
<dbReference type="Pfam" id="PF07676">
    <property type="entry name" value="PD40"/>
    <property type="match status" value="3"/>
</dbReference>
<comment type="subcellular location">
    <subcellularLocation>
        <location evidence="1">Cell outer membrane</location>
    </subcellularLocation>
</comment>
<dbReference type="InterPro" id="IPR006664">
    <property type="entry name" value="OMP_bac"/>
</dbReference>
<accession>A0A023BN36</accession>
<keyword evidence="8" id="KW-1185">Reference proteome</keyword>
<dbReference type="Pfam" id="PF13620">
    <property type="entry name" value="CarboxypepD_reg"/>
    <property type="match status" value="1"/>
</dbReference>
<reference evidence="7 8" key="1">
    <citation type="submission" date="2014-04" db="EMBL/GenBank/DDBJ databases">
        <title>Aquimarina sp. 22II-S11-z7 Genome Sequencing.</title>
        <authorList>
            <person name="Lai Q."/>
        </authorList>
    </citation>
    <scope>NUCLEOTIDE SEQUENCE [LARGE SCALE GENOMIC DNA]</scope>
    <source>
        <strain evidence="7 8">22II-S11-z7</strain>
    </source>
</reference>
<dbReference type="RefSeq" id="WP_034247218.1">
    <property type="nucleotide sequence ID" value="NZ_AQRA01000015.1"/>
</dbReference>
<dbReference type="InterPro" id="IPR006665">
    <property type="entry name" value="OmpA-like"/>
</dbReference>
<keyword evidence="5" id="KW-0732">Signal</keyword>
<dbReference type="PROSITE" id="PS51123">
    <property type="entry name" value="OMPA_2"/>
    <property type="match status" value="1"/>
</dbReference>
<dbReference type="SUPFAM" id="SSF103088">
    <property type="entry name" value="OmpA-like"/>
    <property type="match status" value="1"/>
</dbReference>
<keyword evidence="2 4" id="KW-0472">Membrane</keyword>
<feature type="chain" id="PRO_5001511680" description="OmpA-like domain-containing protein" evidence="5">
    <location>
        <begin position="23"/>
        <end position="657"/>
    </location>
</feature>
<dbReference type="Gene3D" id="3.30.1330.60">
    <property type="entry name" value="OmpA-like domain"/>
    <property type="match status" value="1"/>
</dbReference>
<evidence type="ECO:0000256" key="1">
    <source>
        <dbReference type="ARBA" id="ARBA00004442"/>
    </source>
</evidence>
<dbReference type="Gene3D" id="2.120.10.30">
    <property type="entry name" value="TolB, C-terminal domain"/>
    <property type="match status" value="1"/>
</dbReference>
<dbReference type="Gene3D" id="2.60.40.1120">
    <property type="entry name" value="Carboxypeptidase-like, regulatory domain"/>
    <property type="match status" value="1"/>
</dbReference>
<dbReference type="STRING" id="1317122.ATO12_07170"/>
<proteinExistence type="predicted"/>
<organism evidence="7 8">
    <name type="scientific">Aquimarina atlantica</name>
    <dbReference type="NCBI Taxonomy" id="1317122"/>
    <lineage>
        <taxon>Bacteria</taxon>
        <taxon>Pseudomonadati</taxon>
        <taxon>Bacteroidota</taxon>
        <taxon>Flavobacteriia</taxon>
        <taxon>Flavobacteriales</taxon>
        <taxon>Flavobacteriaceae</taxon>
        <taxon>Aquimarina</taxon>
    </lineage>
</organism>
<evidence type="ECO:0000259" key="6">
    <source>
        <dbReference type="PROSITE" id="PS51123"/>
    </source>
</evidence>
<dbReference type="InterPro" id="IPR050330">
    <property type="entry name" value="Bact_OuterMem_StrucFunc"/>
</dbReference>
<dbReference type="PRINTS" id="PR01021">
    <property type="entry name" value="OMPADOMAIN"/>
</dbReference>
<dbReference type="SUPFAM" id="SSF82171">
    <property type="entry name" value="DPP6 N-terminal domain-like"/>
    <property type="match status" value="1"/>
</dbReference>
<dbReference type="AlphaFoldDB" id="A0A023BN36"/>
<name>A0A023BN36_9FLAO</name>
<dbReference type="SUPFAM" id="SSF49478">
    <property type="entry name" value="Cna protein B-type domain"/>
    <property type="match status" value="1"/>
</dbReference>
<dbReference type="PANTHER" id="PTHR30329:SF21">
    <property type="entry name" value="LIPOPROTEIN YIAD-RELATED"/>
    <property type="match status" value="1"/>
</dbReference>
<dbReference type="SUPFAM" id="SSF48452">
    <property type="entry name" value="TPR-like"/>
    <property type="match status" value="1"/>
</dbReference>
<evidence type="ECO:0000256" key="3">
    <source>
        <dbReference type="ARBA" id="ARBA00023237"/>
    </source>
</evidence>
<evidence type="ECO:0000313" key="7">
    <source>
        <dbReference type="EMBL" id="EZH71472.1"/>
    </source>
</evidence>
<dbReference type="Gene3D" id="1.25.40.10">
    <property type="entry name" value="Tetratricopeptide repeat domain"/>
    <property type="match status" value="1"/>
</dbReference>
<evidence type="ECO:0000256" key="2">
    <source>
        <dbReference type="ARBA" id="ARBA00023136"/>
    </source>
</evidence>
<dbReference type="OrthoDB" id="9809364at2"/>
<dbReference type="InterPro" id="IPR011659">
    <property type="entry name" value="WD40"/>
</dbReference>